<comment type="subcellular location">
    <subcellularLocation>
        <location evidence="1">Membrane</location>
        <topology evidence="1">Multi-pass membrane protein</topology>
    </subcellularLocation>
</comment>
<feature type="region of interest" description="Disordered" evidence="6">
    <location>
        <begin position="1"/>
        <end position="28"/>
    </location>
</feature>
<evidence type="ECO:0000256" key="3">
    <source>
        <dbReference type="ARBA" id="ARBA00022970"/>
    </source>
</evidence>
<dbReference type="Pfam" id="PF01490">
    <property type="entry name" value="Aa_trans"/>
    <property type="match status" value="1"/>
</dbReference>
<evidence type="ECO:0000256" key="4">
    <source>
        <dbReference type="ARBA" id="ARBA00022989"/>
    </source>
</evidence>
<comment type="caution">
    <text evidence="9">The sequence shown here is derived from an EMBL/GenBank/DDBJ whole genome shotgun (WGS) entry which is preliminary data.</text>
</comment>
<feature type="transmembrane region" description="Helical" evidence="7">
    <location>
        <begin position="264"/>
        <end position="287"/>
    </location>
</feature>
<gene>
    <name evidence="9" type="ORF">HU200_050150</name>
</gene>
<evidence type="ECO:0000313" key="10">
    <source>
        <dbReference type="Proteomes" id="UP000636709"/>
    </source>
</evidence>
<feature type="transmembrane region" description="Helical" evidence="7">
    <location>
        <begin position="349"/>
        <end position="369"/>
    </location>
</feature>
<keyword evidence="3" id="KW-0029">Amino-acid transport</keyword>
<accession>A0A835AUQ7</accession>
<evidence type="ECO:0000313" key="9">
    <source>
        <dbReference type="EMBL" id="KAF8670885.1"/>
    </source>
</evidence>
<evidence type="ECO:0000256" key="1">
    <source>
        <dbReference type="ARBA" id="ARBA00004141"/>
    </source>
</evidence>
<reference evidence="9" key="1">
    <citation type="submission" date="2020-07" db="EMBL/GenBank/DDBJ databases">
        <title>Genome sequence and genetic diversity analysis of an under-domesticated orphan crop, white fonio (Digitaria exilis).</title>
        <authorList>
            <person name="Bennetzen J.L."/>
            <person name="Chen S."/>
            <person name="Ma X."/>
            <person name="Wang X."/>
            <person name="Yssel A.E.J."/>
            <person name="Chaluvadi S.R."/>
            <person name="Johnson M."/>
            <person name="Gangashetty P."/>
            <person name="Hamidou F."/>
            <person name="Sanogo M.D."/>
            <person name="Zwaenepoel A."/>
            <person name="Wallace J."/>
            <person name="Van De Peer Y."/>
            <person name="Van Deynze A."/>
        </authorList>
    </citation>
    <scope>NUCLEOTIDE SEQUENCE</scope>
    <source>
        <tissue evidence="9">Leaves</tissue>
    </source>
</reference>
<dbReference type="InterPro" id="IPR013057">
    <property type="entry name" value="AA_transpt_TM"/>
</dbReference>
<feature type="transmembrane region" description="Helical" evidence="7">
    <location>
        <begin position="68"/>
        <end position="89"/>
    </location>
</feature>
<feature type="transmembrane region" description="Helical" evidence="7">
    <location>
        <begin position="161"/>
        <end position="182"/>
    </location>
</feature>
<organism evidence="9 10">
    <name type="scientific">Digitaria exilis</name>
    <dbReference type="NCBI Taxonomy" id="1010633"/>
    <lineage>
        <taxon>Eukaryota</taxon>
        <taxon>Viridiplantae</taxon>
        <taxon>Streptophyta</taxon>
        <taxon>Embryophyta</taxon>
        <taxon>Tracheophyta</taxon>
        <taxon>Spermatophyta</taxon>
        <taxon>Magnoliopsida</taxon>
        <taxon>Liliopsida</taxon>
        <taxon>Poales</taxon>
        <taxon>Poaceae</taxon>
        <taxon>PACMAD clade</taxon>
        <taxon>Panicoideae</taxon>
        <taxon>Panicodae</taxon>
        <taxon>Paniceae</taxon>
        <taxon>Anthephorinae</taxon>
        <taxon>Digitaria</taxon>
    </lineage>
</organism>
<dbReference type="EMBL" id="JACEFO010002248">
    <property type="protein sequence ID" value="KAF8670885.1"/>
    <property type="molecule type" value="Genomic_DNA"/>
</dbReference>
<keyword evidence="10" id="KW-1185">Reference proteome</keyword>
<evidence type="ECO:0000259" key="8">
    <source>
        <dbReference type="Pfam" id="PF01490"/>
    </source>
</evidence>
<feature type="domain" description="Amino acid transporter transmembrane" evidence="8">
    <location>
        <begin position="44"/>
        <end position="429"/>
    </location>
</feature>
<dbReference type="PANTHER" id="PTHR22950:SF698">
    <property type="entry name" value="AMINO ACID TRANSPORTER TRANSMEMBRANE DOMAIN-CONTAINING PROTEIN"/>
    <property type="match status" value="1"/>
</dbReference>
<keyword evidence="3" id="KW-0813">Transport</keyword>
<evidence type="ECO:0000256" key="5">
    <source>
        <dbReference type="ARBA" id="ARBA00023136"/>
    </source>
</evidence>
<sequence length="437" mass="45780">MAAQDNPLDEPLLAPGKDEEHHGGGGGDDVASMEAQLLHHGTGASFSRSCLNLSNVISGVGMLSVPYALAQGGWLSLALFALVGAVCYYTGELVARCMRADAFVRSYPDIGELAFGRGGRKAIGAVMYAELYLIAISFLILEGDNLAKLLPNTSVALPGGYYILEGKQLYILVAAVAVLPTTWLRDLSVLAYVSALGLVASVALTASLVWAGVAEHGFHAKDGNVFSLAGLPTSLSLYFVCFSGHGVFPTVYTSMRNKKDFSKVLLTSSVLCSLNYALTAVLGYLIYGDDVKSLVTLNLPSGKVYTRVAILTTLVTPLAKYALVIQPITTGIEEKLSLAGGQGGGLPRAAISTAVLASTVVAACTVPFFGYLMSFIGSSLNVTVAVLFPCLSYLRIYMPRGVVRRGEVAAIVGILVAGVCVAVVGTYTSLHQIASTF</sequence>
<keyword evidence="2 7" id="KW-0812">Transmembrane</keyword>
<feature type="transmembrane region" description="Helical" evidence="7">
    <location>
        <begin position="122"/>
        <end position="141"/>
    </location>
</feature>
<dbReference type="GO" id="GO:0015179">
    <property type="term" value="F:L-amino acid transmembrane transporter activity"/>
    <property type="evidence" value="ECO:0007669"/>
    <property type="project" value="TreeGrafter"/>
</dbReference>
<dbReference type="OrthoDB" id="655540at2759"/>
<name>A0A835AUQ7_9POAL</name>
<proteinExistence type="predicted"/>
<dbReference type="GO" id="GO:0005774">
    <property type="term" value="C:vacuolar membrane"/>
    <property type="evidence" value="ECO:0007669"/>
    <property type="project" value="TreeGrafter"/>
</dbReference>
<feature type="transmembrane region" description="Helical" evidence="7">
    <location>
        <begin position="225"/>
        <end position="252"/>
    </location>
</feature>
<dbReference type="AlphaFoldDB" id="A0A835AUQ7"/>
<feature type="transmembrane region" description="Helical" evidence="7">
    <location>
        <begin position="408"/>
        <end position="430"/>
    </location>
</feature>
<feature type="transmembrane region" description="Helical" evidence="7">
    <location>
        <begin position="307"/>
        <end position="328"/>
    </location>
</feature>
<dbReference type="Gramene" id="Dexi5A01G0019160.1">
    <property type="protein sequence ID" value="Dexi5A01G0019160.1:cds"/>
    <property type="gene ID" value="Dexi5A01G0019160"/>
</dbReference>
<dbReference type="PANTHER" id="PTHR22950">
    <property type="entry name" value="AMINO ACID TRANSPORTER"/>
    <property type="match status" value="1"/>
</dbReference>
<keyword evidence="4 7" id="KW-1133">Transmembrane helix</keyword>
<dbReference type="Proteomes" id="UP000636709">
    <property type="component" value="Unassembled WGS sequence"/>
</dbReference>
<evidence type="ECO:0000256" key="7">
    <source>
        <dbReference type="SAM" id="Phobius"/>
    </source>
</evidence>
<feature type="transmembrane region" description="Helical" evidence="7">
    <location>
        <begin position="189"/>
        <end position="213"/>
    </location>
</feature>
<keyword evidence="5 7" id="KW-0472">Membrane</keyword>
<evidence type="ECO:0000256" key="6">
    <source>
        <dbReference type="SAM" id="MobiDB-lite"/>
    </source>
</evidence>
<evidence type="ECO:0000256" key="2">
    <source>
        <dbReference type="ARBA" id="ARBA00022692"/>
    </source>
</evidence>
<protein>
    <recommendedName>
        <fullName evidence="8">Amino acid transporter transmembrane domain-containing protein</fullName>
    </recommendedName>
</protein>
<feature type="transmembrane region" description="Helical" evidence="7">
    <location>
        <begin position="375"/>
        <end position="396"/>
    </location>
</feature>